<evidence type="ECO:0000256" key="6">
    <source>
        <dbReference type="ARBA" id="ARBA00048508"/>
    </source>
</evidence>
<dbReference type="FunFam" id="3.40.50.720:FF:000115">
    <property type="entry name" value="3-oxoacyl-[acyl-carrier-protein] reductase FabG"/>
    <property type="match status" value="1"/>
</dbReference>
<evidence type="ECO:0000256" key="9">
    <source>
        <dbReference type="RuleBase" id="RU366074"/>
    </source>
</evidence>
<evidence type="ECO:0000259" key="10">
    <source>
        <dbReference type="SMART" id="SM00822"/>
    </source>
</evidence>
<comment type="function">
    <text evidence="9">Catalyzes the NADPH-dependent reduction of beta-ketoacyl-ACP substrates to beta-hydroxyacyl-ACP products, the first reductive step in the elongation cycle of fatty acid biosynthesis.</text>
</comment>
<evidence type="ECO:0000256" key="2">
    <source>
        <dbReference type="ARBA" id="ARBA00006484"/>
    </source>
</evidence>
<dbReference type="PANTHER" id="PTHR42879">
    <property type="entry name" value="3-OXOACYL-(ACYL-CARRIER-PROTEIN) REDUCTASE"/>
    <property type="match status" value="1"/>
</dbReference>
<feature type="domain" description="Ketoreductase" evidence="10">
    <location>
        <begin position="4"/>
        <end position="184"/>
    </location>
</feature>
<evidence type="ECO:0000256" key="3">
    <source>
        <dbReference type="ARBA" id="ARBA00012948"/>
    </source>
</evidence>
<reference evidence="11 12" key="1">
    <citation type="submission" date="2020-02" db="EMBL/GenBank/DDBJ databases">
        <authorList>
            <person name="Zheng R.K."/>
            <person name="Sun C.M."/>
        </authorList>
    </citation>
    <scope>NUCLEOTIDE SEQUENCE [LARGE SCALE GENOMIC DNA]</scope>
    <source>
        <strain evidence="12">zrk13</strain>
    </source>
</reference>
<sequence length="244" mass="26077">MNNKTVIITGGNTGIGREIGLHFGSKKANVVVNYIFNEEAADDTVHHIKNLGGNAIKVYGDVTKLSDCEAIVQAAVETFGQVDVLVNNSGITRDNLIMRMKEEDFDQVIDVNLKGTWNMCKSVARKMTKQRSGSIINISSVVGIMGNAGQSNYVASKAGIIGLTKSLAKEFGPRGVTVNAVAPGFIETKMTEVLPEDVKKAYMAQIPLGVFGKPQDIAYACAFLASSKARYITGQVLSVNGGML</sequence>
<dbReference type="CDD" id="cd05333">
    <property type="entry name" value="BKR_SDR_c"/>
    <property type="match status" value="1"/>
</dbReference>
<dbReference type="PANTHER" id="PTHR42879:SF2">
    <property type="entry name" value="3-OXOACYL-[ACYL-CARRIER-PROTEIN] REDUCTASE FABG"/>
    <property type="match status" value="1"/>
</dbReference>
<comment type="subunit">
    <text evidence="9">Homotetramer.</text>
</comment>
<comment type="catalytic activity">
    <reaction evidence="6 9">
        <text>a (3R)-hydroxyacyl-[ACP] + NADP(+) = a 3-oxoacyl-[ACP] + NADPH + H(+)</text>
        <dbReference type="Rhea" id="RHEA:17397"/>
        <dbReference type="Rhea" id="RHEA-COMP:9916"/>
        <dbReference type="Rhea" id="RHEA-COMP:9945"/>
        <dbReference type="ChEBI" id="CHEBI:15378"/>
        <dbReference type="ChEBI" id="CHEBI:57783"/>
        <dbReference type="ChEBI" id="CHEBI:58349"/>
        <dbReference type="ChEBI" id="CHEBI:78776"/>
        <dbReference type="ChEBI" id="CHEBI:78827"/>
        <dbReference type="EC" id="1.1.1.100"/>
    </reaction>
</comment>
<feature type="binding site" evidence="8">
    <location>
        <position position="88"/>
    </location>
    <ligand>
        <name>NADP(+)</name>
        <dbReference type="ChEBI" id="CHEBI:58349"/>
    </ligand>
</feature>
<dbReference type="UniPathway" id="UPA00094"/>
<dbReference type="Gene3D" id="3.40.50.720">
    <property type="entry name" value="NAD(P)-binding Rossmann-like Domain"/>
    <property type="match status" value="1"/>
</dbReference>
<dbReference type="InterPro" id="IPR011284">
    <property type="entry name" value="3oxo_ACP_reduc"/>
</dbReference>
<dbReference type="PROSITE" id="PS00061">
    <property type="entry name" value="ADH_SHORT"/>
    <property type="match status" value="1"/>
</dbReference>
<evidence type="ECO:0000313" key="11">
    <source>
        <dbReference type="EMBL" id="QMS85437.1"/>
    </source>
</evidence>
<evidence type="ECO:0000256" key="1">
    <source>
        <dbReference type="ARBA" id="ARBA00005194"/>
    </source>
</evidence>
<keyword evidence="4 8" id="KW-0521">NADP</keyword>
<dbReference type="InterPro" id="IPR002347">
    <property type="entry name" value="SDR_fam"/>
</dbReference>
<dbReference type="InterPro" id="IPR050259">
    <property type="entry name" value="SDR"/>
</dbReference>
<dbReference type="NCBIfam" id="NF005559">
    <property type="entry name" value="PRK07231.1"/>
    <property type="match status" value="1"/>
</dbReference>
<dbReference type="AlphaFoldDB" id="A0A7L7KRV1"/>
<evidence type="ECO:0000256" key="7">
    <source>
        <dbReference type="PIRSR" id="PIRSR611284-1"/>
    </source>
</evidence>
<evidence type="ECO:0000256" key="4">
    <source>
        <dbReference type="ARBA" id="ARBA00022857"/>
    </source>
</evidence>
<evidence type="ECO:0000256" key="5">
    <source>
        <dbReference type="ARBA" id="ARBA00023002"/>
    </source>
</evidence>
<comment type="pathway">
    <text evidence="1 9">Lipid metabolism; fatty acid biosynthesis.</text>
</comment>
<comment type="similarity">
    <text evidence="2 9">Belongs to the short-chain dehydrogenases/reductases (SDR) family.</text>
</comment>
<protein>
    <recommendedName>
        <fullName evidence="3 9">3-oxoacyl-[acyl-carrier-protein] reductase</fullName>
        <ecNumber evidence="3 9">1.1.1.100</ecNumber>
    </recommendedName>
</protein>
<keyword evidence="9" id="KW-0443">Lipid metabolism</keyword>
<dbReference type="Pfam" id="PF13561">
    <property type="entry name" value="adh_short_C2"/>
    <property type="match status" value="1"/>
</dbReference>
<dbReference type="EMBL" id="CP048914">
    <property type="protein sequence ID" value="QMS85437.1"/>
    <property type="molecule type" value="Genomic_DNA"/>
</dbReference>
<feature type="binding site" evidence="8">
    <location>
        <begin position="153"/>
        <end position="157"/>
    </location>
    <ligand>
        <name>NADP(+)</name>
        <dbReference type="ChEBI" id="CHEBI:58349"/>
    </ligand>
</feature>
<dbReference type="NCBIfam" id="NF009466">
    <property type="entry name" value="PRK12826.1-2"/>
    <property type="match status" value="1"/>
</dbReference>
<dbReference type="InterPro" id="IPR036291">
    <property type="entry name" value="NAD(P)-bd_dom_sf"/>
</dbReference>
<keyword evidence="9" id="KW-0275">Fatty acid biosynthesis</keyword>
<keyword evidence="9" id="KW-0444">Lipid biosynthesis</keyword>
<accession>A0A7L7KRV1</accession>
<evidence type="ECO:0000256" key="8">
    <source>
        <dbReference type="PIRSR" id="PIRSR611284-2"/>
    </source>
</evidence>
<keyword evidence="5 9" id="KW-0560">Oxidoreductase</keyword>
<dbReference type="RefSeq" id="WP_258877232.1">
    <property type="nucleotide sequence ID" value="NZ_CP048914.1"/>
</dbReference>
<feature type="active site" description="Proton acceptor" evidence="7">
    <location>
        <position position="153"/>
    </location>
</feature>
<keyword evidence="9" id="KW-0276">Fatty acid metabolism</keyword>
<organism evidence="11 12">
    <name type="scientific">Candidatus Xianfuyuplasma coldseepsis</name>
    <dbReference type="NCBI Taxonomy" id="2782163"/>
    <lineage>
        <taxon>Bacteria</taxon>
        <taxon>Bacillati</taxon>
        <taxon>Mycoplasmatota</taxon>
        <taxon>Mollicutes</taxon>
        <taxon>Candidatus Izemoplasmatales</taxon>
        <taxon>Candidatus Izemoplasmataceae</taxon>
        <taxon>Candidatus Xianfuyuplasma</taxon>
    </lineage>
</organism>
<dbReference type="Proteomes" id="UP000514720">
    <property type="component" value="Chromosome"/>
</dbReference>
<dbReference type="InterPro" id="IPR020904">
    <property type="entry name" value="Sc_DH/Rdtase_CS"/>
</dbReference>
<keyword evidence="12" id="KW-1185">Reference proteome</keyword>
<dbReference type="SMART" id="SM00822">
    <property type="entry name" value="PKS_KR"/>
    <property type="match status" value="1"/>
</dbReference>
<gene>
    <name evidence="11" type="primary">fabG</name>
    <name evidence="11" type="ORF">G4Z02_06605</name>
</gene>
<dbReference type="PRINTS" id="PR00081">
    <property type="entry name" value="GDHRDH"/>
</dbReference>
<dbReference type="KEGG" id="xcl:G4Z02_06605"/>
<feature type="binding site" evidence="8">
    <location>
        <position position="186"/>
    </location>
    <ligand>
        <name>NADP(+)</name>
        <dbReference type="ChEBI" id="CHEBI:58349"/>
    </ligand>
</feature>
<proteinExistence type="inferred from homology"/>
<evidence type="ECO:0000313" key="12">
    <source>
        <dbReference type="Proteomes" id="UP000514720"/>
    </source>
</evidence>
<dbReference type="InterPro" id="IPR057326">
    <property type="entry name" value="KR_dom"/>
</dbReference>
<dbReference type="SUPFAM" id="SSF51735">
    <property type="entry name" value="NAD(P)-binding Rossmann-fold domains"/>
    <property type="match status" value="1"/>
</dbReference>
<dbReference type="EC" id="1.1.1.100" evidence="3 9"/>
<dbReference type="GO" id="GO:0004316">
    <property type="term" value="F:3-oxoacyl-[acyl-carrier-protein] reductase (NADPH) activity"/>
    <property type="evidence" value="ECO:0007669"/>
    <property type="project" value="UniProtKB-UniRule"/>
</dbReference>
<dbReference type="GO" id="GO:0051287">
    <property type="term" value="F:NAD binding"/>
    <property type="evidence" value="ECO:0007669"/>
    <property type="project" value="UniProtKB-UniRule"/>
</dbReference>
<dbReference type="GO" id="GO:0006633">
    <property type="term" value="P:fatty acid biosynthetic process"/>
    <property type="evidence" value="ECO:0007669"/>
    <property type="project" value="UniProtKB-UniPathway"/>
</dbReference>
<dbReference type="PRINTS" id="PR00080">
    <property type="entry name" value="SDRFAMILY"/>
</dbReference>
<name>A0A7L7KRV1_9MOLU</name>
<dbReference type="NCBIfam" id="TIGR01830">
    <property type="entry name" value="3oxo_ACP_reduc"/>
    <property type="match status" value="1"/>
</dbReference>